<dbReference type="GO" id="GO:0005524">
    <property type="term" value="F:ATP binding"/>
    <property type="evidence" value="ECO:0007669"/>
    <property type="project" value="UniProtKB-UniRule"/>
</dbReference>
<dbReference type="CDD" id="cd17932">
    <property type="entry name" value="DEXQc_UvrD"/>
    <property type="match status" value="1"/>
</dbReference>
<dbReference type="AlphaFoldDB" id="A0A6A7RYB3"/>
<dbReference type="SUPFAM" id="SSF52540">
    <property type="entry name" value="P-loop containing nucleoside triphosphate hydrolases"/>
    <property type="match status" value="1"/>
</dbReference>
<accession>A0A6A7RYB3</accession>
<dbReference type="Pfam" id="PF13361">
    <property type="entry name" value="UvrD_C"/>
    <property type="match status" value="1"/>
</dbReference>
<evidence type="ECO:0000256" key="10">
    <source>
        <dbReference type="ARBA" id="ARBA00034923"/>
    </source>
</evidence>
<organism evidence="15 16">
    <name type="scientific">Candidatus Accumulibacter phosphatis</name>
    <dbReference type="NCBI Taxonomy" id="327160"/>
    <lineage>
        <taxon>Bacteria</taxon>
        <taxon>Pseudomonadati</taxon>
        <taxon>Pseudomonadota</taxon>
        <taxon>Betaproteobacteria</taxon>
        <taxon>Candidatus Accumulibacter</taxon>
    </lineage>
</organism>
<name>A0A6A7RYB3_9PROT</name>
<dbReference type="InterPro" id="IPR014017">
    <property type="entry name" value="DNA_helicase_UvrD-like_C"/>
</dbReference>
<dbReference type="GO" id="GO:0016787">
    <property type="term" value="F:hydrolase activity"/>
    <property type="evidence" value="ECO:0007669"/>
    <property type="project" value="UniProtKB-UniRule"/>
</dbReference>
<keyword evidence="4 12" id="KW-0347">Helicase</keyword>
<evidence type="ECO:0000256" key="6">
    <source>
        <dbReference type="ARBA" id="ARBA00023125"/>
    </source>
</evidence>
<dbReference type="PROSITE" id="PS51198">
    <property type="entry name" value="UVRD_HELICASE_ATP_BIND"/>
    <property type="match status" value="1"/>
</dbReference>
<dbReference type="GO" id="GO:0000725">
    <property type="term" value="P:recombinational repair"/>
    <property type="evidence" value="ECO:0007669"/>
    <property type="project" value="TreeGrafter"/>
</dbReference>
<keyword evidence="7" id="KW-0413">Isomerase</keyword>
<keyword evidence="6" id="KW-0238">DNA-binding</keyword>
<dbReference type="InterPro" id="IPR013986">
    <property type="entry name" value="DExx_box_DNA_helicase_dom_sf"/>
</dbReference>
<dbReference type="Gene3D" id="1.10.10.160">
    <property type="match status" value="1"/>
</dbReference>
<evidence type="ECO:0000256" key="1">
    <source>
        <dbReference type="ARBA" id="ARBA00009922"/>
    </source>
</evidence>
<keyword evidence="5 12" id="KW-0067">ATP-binding</keyword>
<dbReference type="EMBL" id="PDHS01000535">
    <property type="protein sequence ID" value="MQM32471.1"/>
    <property type="molecule type" value="Genomic_DNA"/>
</dbReference>
<evidence type="ECO:0000259" key="13">
    <source>
        <dbReference type="PROSITE" id="PS51198"/>
    </source>
</evidence>
<evidence type="ECO:0000256" key="3">
    <source>
        <dbReference type="ARBA" id="ARBA00022801"/>
    </source>
</evidence>
<protein>
    <recommendedName>
        <fullName evidence="9">DNA 3'-5' helicase</fullName>
        <ecNumber evidence="9">5.6.2.4</ecNumber>
    </recommendedName>
    <alternativeName>
        <fullName evidence="10">DNA 3'-5' helicase II</fullName>
    </alternativeName>
</protein>
<feature type="binding site" evidence="12">
    <location>
        <begin position="27"/>
        <end position="34"/>
    </location>
    <ligand>
        <name>ATP</name>
        <dbReference type="ChEBI" id="CHEBI:30616"/>
    </ligand>
</feature>
<dbReference type="EC" id="5.6.2.4" evidence="9"/>
<comment type="caution">
    <text evidence="15">The sequence shown here is derived from an EMBL/GenBank/DDBJ whole genome shotgun (WGS) entry which is preliminary data.</text>
</comment>
<evidence type="ECO:0000313" key="16">
    <source>
        <dbReference type="Proteomes" id="UP000342300"/>
    </source>
</evidence>
<evidence type="ECO:0000256" key="9">
    <source>
        <dbReference type="ARBA" id="ARBA00034808"/>
    </source>
</evidence>
<sequence>MKPNLDTLNANQRSAVEWTDGPVLVLAGPGSGKTLVLTLRAARILQNDPDASMLSLTFTTKAADEMRQRLDTLIGGRAERAHLCTFHSFAGDVLRQHGSHVGIQPDFSMLANDEDRIAVLDGVIGKLICDTSALPTDRKNLLFLLDRLFAESYNGEPTAPGMTKTPPWIPPLFKAYCETLQSSNRLDFGALLHFARLLLSSNAGVSRLTRLAWQYISVDEFQDTNRAQYDLLSLLAVGKQPNLFVVADDDQIIYQWNGASPERLLALRSDFEMNVIQLPENFRCPPVIIQLANNLIAFNQTRSEGKQPLVAMKAATDTPALKAEKFNSEEEEAANIPKVISKSGWRPEDCAVLARNARLLDRAANALTENGLQSFLAKRKTEFESPAVRWLFSMLRLANARHDRELLRRVCVAWNHFTGSLIEFEDVEAEAALDGGDFLRAWVNTASSREPIDTHVQLLTQISSTVVDRIDFLQLLEAFWNAKYVDDALEAEEIATWRELHSSLTREHAPENMTLHLYLQEMDLKSKAPAQLPGSIRCLTVHGAKGMEFKHVFLIGMADEVFPSYQATKKGHESKEMEEERRNCFVAITRAEETLNISWSRTYNGYAKRPSRFLEEMGFKFKKPAS</sequence>
<dbReference type="PANTHER" id="PTHR11070:SF2">
    <property type="entry name" value="ATP-DEPENDENT DNA HELICASE SRS2"/>
    <property type="match status" value="1"/>
</dbReference>
<dbReference type="InterPro" id="IPR014016">
    <property type="entry name" value="UvrD-like_ATP-bd"/>
</dbReference>
<dbReference type="InterPro" id="IPR027417">
    <property type="entry name" value="P-loop_NTPase"/>
</dbReference>
<dbReference type="PROSITE" id="PS51217">
    <property type="entry name" value="UVRD_HELICASE_CTER"/>
    <property type="match status" value="1"/>
</dbReference>
<comment type="similarity">
    <text evidence="1">Belongs to the helicase family. UvrD subfamily.</text>
</comment>
<dbReference type="GO" id="GO:0003677">
    <property type="term" value="F:DNA binding"/>
    <property type="evidence" value="ECO:0007669"/>
    <property type="project" value="UniProtKB-KW"/>
</dbReference>
<dbReference type="PANTHER" id="PTHR11070">
    <property type="entry name" value="UVRD / RECB / PCRA DNA HELICASE FAMILY MEMBER"/>
    <property type="match status" value="1"/>
</dbReference>
<dbReference type="Pfam" id="PF00580">
    <property type="entry name" value="UvrD-helicase"/>
    <property type="match status" value="1"/>
</dbReference>
<proteinExistence type="inferred from homology"/>
<keyword evidence="3 12" id="KW-0378">Hydrolase</keyword>
<evidence type="ECO:0000256" key="2">
    <source>
        <dbReference type="ARBA" id="ARBA00022741"/>
    </source>
</evidence>
<evidence type="ECO:0000256" key="11">
    <source>
        <dbReference type="ARBA" id="ARBA00048988"/>
    </source>
</evidence>
<comment type="catalytic activity">
    <reaction evidence="11">
        <text>ATP + H2O = ADP + phosphate + H(+)</text>
        <dbReference type="Rhea" id="RHEA:13065"/>
        <dbReference type="ChEBI" id="CHEBI:15377"/>
        <dbReference type="ChEBI" id="CHEBI:15378"/>
        <dbReference type="ChEBI" id="CHEBI:30616"/>
        <dbReference type="ChEBI" id="CHEBI:43474"/>
        <dbReference type="ChEBI" id="CHEBI:456216"/>
        <dbReference type="EC" id="5.6.2.4"/>
    </reaction>
</comment>
<dbReference type="GO" id="GO:0043138">
    <property type="term" value="F:3'-5' DNA helicase activity"/>
    <property type="evidence" value="ECO:0007669"/>
    <property type="project" value="UniProtKB-EC"/>
</dbReference>
<evidence type="ECO:0000259" key="14">
    <source>
        <dbReference type="PROSITE" id="PS51217"/>
    </source>
</evidence>
<evidence type="ECO:0000256" key="4">
    <source>
        <dbReference type="ARBA" id="ARBA00022806"/>
    </source>
</evidence>
<evidence type="ECO:0000256" key="8">
    <source>
        <dbReference type="ARBA" id="ARBA00034617"/>
    </source>
</evidence>
<dbReference type="Gene3D" id="1.10.486.10">
    <property type="entry name" value="PCRA, domain 4"/>
    <property type="match status" value="1"/>
</dbReference>
<dbReference type="Gene3D" id="3.40.50.300">
    <property type="entry name" value="P-loop containing nucleotide triphosphate hydrolases"/>
    <property type="match status" value="2"/>
</dbReference>
<dbReference type="InterPro" id="IPR000212">
    <property type="entry name" value="DNA_helicase_UvrD/REP"/>
</dbReference>
<feature type="domain" description="UvrD-like helicase C-terminal" evidence="14">
    <location>
        <begin position="286"/>
        <end position="546"/>
    </location>
</feature>
<evidence type="ECO:0000256" key="12">
    <source>
        <dbReference type="PROSITE-ProRule" id="PRU00560"/>
    </source>
</evidence>
<evidence type="ECO:0000313" key="15">
    <source>
        <dbReference type="EMBL" id="MQM32471.1"/>
    </source>
</evidence>
<dbReference type="Proteomes" id="UP000342300">
    <property type="component" value="Unassembled WGS sequence"/>
</dbReference>
<keyword evidence="2 12" id="KW-0547">Nucleotide-binding</keyword>
<evidence type="ECO:0000256" key="5">
    <source>
        <dbReference type="ARBA" id="ARBA00022840"/>
    </source>
</evidence>
<gene>
    <name evidence="15" type="ORF">CRU78_19070</name>
</gene>
<comment type="catalytic activity">
    <reaction evidence="8">
        <text>Couples ATP hydrolysis with the unwinding of duplex DNA by translocating in the 3'-5' direction.</text>
        <dbReference type="EC" id="5.6.2.4"/>
    </reaction>
</comment>
<evidence type="ECO:0000256" key="7">
    <source>
        <dbReference type="ARBA" id="ARBA00023235"/>
    </source>
</evidence>
<reference evidence="15 16" key="1">
    <citation type="submission" date="2017-09" db="EMBL/GenBank/DDBJ databases">
        <title>Metagenomic Analysis Reveals Denitrifying Candidatus Accumulibacter and Flanking Population as a Source of N2O.</title>
        <authorList>
            <person name="Gao H."/>
            <person name="Mao Y."/>
            <person name="Zhao X."/>
            <person name="Liu W.-T."/>
            <person name="Zhang T."/>
            <person name="Wells G."/>
        </authorList>
    </citation>
    <scope>NUCLEOTIDE SEQUENCE [LARGE SCALE GENOMIC DNA]</scope>
    <source>
        <strain evidence="15">CANDO_2_IC</strain>
    </source>
</reference>
<feature type="domain" description="UvrD-like helicase ATP-binding" evidence="13">
    <location>
        <begin position="6"/>
        <end position="285"/>
    </location>
</feature>